<evidence type="ECO:0000313" key="2">
    <source>
        <dbReference type="EMBL" id="OGZ24162.1"/>
    </source>
</evidence>
<dbReference type="SUPFAM" id="SSF103473">
    <property type="entry name" value="MFS general substrate transporter"/>
    <property type="match status" value="1"/>
</dbReference>
<dbReference type="GO" id="GO:0022857">
    <property type="term" value="F:transmembrane transporter activity"/>
    <property type="evidence" value="ECO:0007669"/>
    <property type="project" value="InterPro"/>
</dbReference>
<dbReference type="AlphaFoldDB" id="A0A1G2EEY2"/>
<dbReference type="Proteomes" id="UP000178647">
    <property type="component" value="Unassembled WGS sequence"/>
</dbReference>
<gene>
    <name evidence="2" type="ORF">A2896_02820</name>
</gene>
<comment type="caution">
    <text evidence="2">The sequence shown here is derived from an EMBL/GenBank/DDBJ whole genome shotgun (WGS) entry which is preliminary data.</text>
</comment>
<accession>A0A1G2EEY2</accession>
<feature type="transmembrane region" description="Helical" evidence="1">
    <location>
        <begin position="104"/>
        <end position="127"/>
    </location>
</feature>
<protein>
    <recommendedName>
        <fullName evidence="4">Major facilitator superfamily (MFS) profile domain-containing protein</fullName>
    </recommendedName>
</protein>
<evidence type="ECO:0008006" key="4">
    <source>
        <dbReference type="Google" id="ProtNLM"/>
    </source>
</evidence>
<keyword evidence="1" id="KW-0812">Transmembrane</keyword>
<evidence type="ECO:0000256" key="1">
    <source>
        <dbReference type="SAM" id="Phobius"/>
    </source>
</evidence>
<dbReference type="Pfam" id="PF07690">
    <property type="entry name" value="MFS_1"/>
    <property type="match status" value="1"/>
</dbReference>
<dbReference type="InterPro" id="IPR011701">
    <property type="entry name" value="MFS"/>
</dbReference>
<feature type="transmembrane region" description="Helical" evidence="1">
    <location>
        <begin position="139"/>
        <end position="162"/>
    </location>
</feature>
<sequence length="208" mass="22828">MKFGINKVIRVLISSDILLQSGWGLIGPIFAIFLTRQIQGGNLTMVGLVAATYWLTKSIAQPFIAHRLDQNHGEQDDFKFLVAGMYLANLIPLGYVFSTQPWHIFILEFIRGLAMACVVPTWSGIFTRHINKGREAFSWSLESTGIGLAAGLAGAFGGILASTLGFKVVFVLVSAFGLAASSLLFLIKRQLFLKDHFAPRIPPSEKPF</sequence>
<reference evidence="2 3" key="1">
    <citation type="journal article" date="2016" name="Nat. Commun.">
        <title>Thousands of microbial genomes shed light on interconnected biogeochemical processes in an aquifer system.</title>
        <authorList>
            <person name="Anantharaman K."/>
            <person name="Brown C.T."/>
            <person name="Hug L.A."/>
            <person name="Sharon I."/>
            <person name="Castelle C.J."/>
            <person name="Probst A.J."/>
            <person name="Thomas B.C."/>
            <person name="Singh A."/>
            <person name="Wilkins M.J."/>
            <person name="Karaoz U."/>
            <person name="Brodie E.L."/>
            <person name="Williams K.H."/>
            <person name="Hubbard S.S."/>
            <person name="Banfield J.F."/>
        </authorList>
    </citation>
    <scope>NUCLEOTIDE SEQUENCE [LARGE SCALE GENOMIC DNA]</scope>
</reference>
<name>A0A1G2EEY2_9BACT</name>
<proteinExistence type="predicted"/>
<keyword evidence="1" id="KW-0472">Membrane</keyword>
<feature type="transmembrane region" description="Helical" evidence="1">
    <location>
        <begin position="168"/>
        <end position="187"/>
    </location>
</feature>
<keyword evidence="1" id="KW-1133">Transmembrane helix</keyword>
<organism evidence="2 3">
    <name type="scientific">Candidatus Nealsonbacteria bacterium RIFCSPLOWO2_01_FULL_43_32</name>
    <dbReference type="NCBI Taxonomy" id="1801672"/>
    <lineage>
        <taxon>Bacteria</taxon>
        <taxon>Candidatus Nealsoniibacteriota</taxon>
    </lineage>
</organism>
<feature type="transmembrane region" description="Helical" evidence="1">
    <location>
        <begin position="40"/>
        <end position="60"/>
    </location>
</feature>
<feature type="transmembrane region" description="Helical" evidence="1">
    <location>
        <begin position="12"/>
        <end position="34"/>
    </location>
</feature>
<dbReference type="InterPro" id="IPR036259">
    <property type="entry name" value="MFS_trans_sf"/>
</dbReference>
<evidence type="ECO:0000313" key="3">
    <source>
        <dbReference type="Proteomes" id="UP000178647"/>
    </source>
</evidence>
<dbReference type="EMBL" id="MHMH01000018">
    <property type="protein sequence ID" value="OGZ24162.1"/>
    <property type="molecule type" value="Genomic_DNA"/>
</dbReference>
<dbReference type="STRING" id="1801672.A2896_02820"/>
<dbReference type="Gene3D" id="1.20.1250.20">
    <property type="entry name" value="MFS general substrate transporter like domains"/>
    <property type="match status" value="1"/>
</dbReference>
<feature type="transmembrane region" description="Helical" evidence="1">
    <location>
        <begin position="80"/>
        <end position="98"/>
    </location>
</feature>